<comment type="caution">
    <text evidence="1">The sequence shown here is derived from an EMBL/GenBank/DDBJ whole genome shotgun (WGS) entry which is preliminary data.</text>
</comment>
<dbReference type="Proteomes" id="UP000822688">
    <property type="component" value="Chromosome 4"/>
</dbReference>
<dbReference type="EMBL" id="CM026424">
    <property type="protein sequence ID" value="KAG0578724.1"/>
    <property type="molecule type" value="Genomic_DNA"/>
</dbReference>
<sequence>MATSCSTAYLLLPPNCSNQSSAAVPSRSIRVGYGHHKPLISCSPQCSMSSAMCGQQEHTKFSFLHHGFSSHFNRNQRSENGSWLDGSRRSSRRTWRSRGRAIATASSAVDETVVEEVTVKIKVGPVRSLRERVYKFQKIFGPSSSIVVVTLPKPLGIVFVESPLKNAYGKNRIMVGELVVGGNAERAARVAQLFVGAPRNIAQSNIPILNGGVMPGDILRATTTAGVLVDFFGIRRPVRVMDLYIADGRPWHLVMRALNASFVADGDLTLVFERRNTNI</sequence>
<gene>
    <name evidence="1" type="ORF">KC19_4G045200</name>
</gene>
<accession>A0A8T0I5J5</accession>
<proteinExistence type="predicted"/>
<organism evidence="1 2">
    <name type="scientific">Ceratodon purpureus</name>
    <name type="common">Fire moss</name>
    <name type="synonym">Dicranum purpureum</name>
    <dbReference type="NCBI Taxonomy" id="3225"/>
    <lineage>
        <taxon>Eukaryota</taxon>
        <taxon>Viridiplantae</taxon>
        <taxon>Streptophyta</taxon>
        <taxon>Embryophyta</taxon>
        <taxon>Bryophyta</taxon>
        <taxon>Bryophytina</taxon>
        <taxon>Bryopsida</taxon>
        <taxon>Dicranidae</taxon>
        <taxon>Pseudoditrichales</taxon>
        <taxon>Ditrichaceae</taxon>
        <taxon>Ceratodon</taxon>
    </lineage>
</organism>
<evidence type="ECO:0000313" key="1">
    <source>
        <dbReference type="EMBL" id="KAG0578724.1"/>
    </source>
</evidence>
<keyword evidence="2" id="KW-1185">Reference proteome</keyword>
<evidence type="ECO:0000313" key="2">
    <source>
        <dbReference type="Proteomes" id="UP000822688"/>
    </source>
</evidence>
<name>A0A8T0I5J5_CERPU</name>
<dbReference type="AlphaFoldDB" id="A0A8T0I5J5"/>
<reference evidence="1" key="1">
    <citation type="submission" date="2020-06" db="EMBL/GenBank/DDBJ databases">
        <title>WGS assembly of Ceratodon purpureus strain R40.</title>
        <authorList>
            <person name="Carey S.B."/>
            <person name="Jenkins J."/>
            <person name="Shu S."/>
            <person name="Lovell J.T."/>
            <person name="Sreedasyam A."/>
            <person name="Maumus F."/>
            <person name="Tiley G.P."/>
            <person name="Fernandez-Pozo N."/>
            <person name="Barry K."/>
            <person name="Chen C."/>
            <person name="Wang M."/>
            <person name="Lipzen A."/>
            <person name="Daum C."/>
            <person name="Saski C.A."/>
            <person name="Payton A.C."/>
            <person name="Mcbreen J.C."/>
            <person name="Conrad R.E."/>
            <person name="Kollar L.M."/>
            <person name="Olsson S."/>
            <person name="Huttunen S."/>
            <person name="Landis J.B."/>
            <person name="Wickett N.J."/>
            <person name="Johnson M.G."/>
            <person name="Rensing S.A."/>
            <person name="Grimwood J."/>
            <person name="Schmutz J."/>
            <person name="Mcdaniel S.F."/>
        </authorList>
    </citation>
    <scope>NUCLEOTIDE SEQUENCE</scope>
    <source>
        <strain evidence="1">R40</strain>
    </source>
</reference>
<protein>
    <submittedName>
        <fullName evidence="1">Uncharacterized protein</fullName>
    </submittedName>
</protein>